<feature type="region of interest" description="Disordered" evidence="5">
    <location>
        <begin position="407"/>
        <end position="440"/>
    </location>
</feature>
<protein>
    <recommendedName>
        <fullName evidence="9">Tetraspanin Tsp2</fullName>
    </recommendedName>
</protein>
<feature type="transmembrane region" description="Helical" evidence="6">
    <location>
        <begin position="207"/>
        <end position="226"/>
    </location>
</feature>
<proteinExistence type="predicted"/>
<reference evidence="7" key="1">
    <citation type="submission" date="2022-07" db="EMBL/GenBank/DDBJ databases">
        <title>Genome Sequence of Agrocybe chaxingu.</title>
        <authorList>
            <person name="Buettner E."/>
        </authorList>
    </citation>
    <scope>NUCLEOTIDE SEQUENCE</scope>
    <source>
        <strain evidence="7">MP-N11</strain>
    </source>
</reference>
<keyword evidence="3 6" id="KW-1133">Transmembrane helix</keyword>
<dbReference type="InterPro" id="IPR018499">
    <property type="entry name" value="Tetraspanin/Peripherin"/>
</dbReference>
<dbReference type="EMBL" id="JANKHO010000206">
    <property type="protein sequence ID" value="KAJ3513295.1"/>
    <property type="molecule type" value="Genomic_DNA"/>
</dbReference>
<evidence type="ECO:0000256" key="5">
    <source>
        <dbReference type="SAM" id="MobiDB-lite"/>
    </source>
</evidence>
<evidence type="ECO:0008006" key="9">
    <source>
        <dbReference type="Google" id="ProtNLM"/>
    </source>
</evidence>
<sequence>MRLEPPRAPFNSSNPFRSGSSSPVATQGSGVNTPVAGPGASSAALIPVTPISSRDGSPAPRYSRRESAGGLTHAESNVSLSVGVGGERELSESGVPKMGGGVNAFRTGEARIAGHADDDEDDESDSMEDGNSRTWFGRGGGGGISKGVSRHRKPLRWNKFKWALFIANFALTIYSFAALIGCLLTWFNTFTFSDIIRVGNRPELILSTIFACLGIFTSLVGWAGILLNNRSFLAVYTFLLWIVFIFLLVPGYMTYKRRTFNLEGKINAQWSQDLGAGGRLRIQNELQCCGYFSPFVEATVSQTCYARSILPGCKLGYLVFERGALKRWYTIAFCIVPFHLLVMVAGLLCSNHVTYRFGKGMMPKAYRLSMTSMAIIMDNYANQLAEQYGAAVASDILKRSRPNVQLDSLPAMPYEKPPVREKPARSDHEHGEGSAKNEQLRQQLRDGIRFRPRIRSRLYISVHRGEYDKGNIWEGNPEVRASQHTGPFE</sequence>
<feature type="compositionally biased region" description="Acidic residues" evidence="5">
    <location>
        <begin position="117"/>
        <end position="128"/>
    </location>
</feature>
<dbReference type="GO" id="GO:0016020">
    <property type="term" value="C:membrane"/>
    <property type="evidence" value="ECO:0007669"/>
    <property type="project" value="UniProtKB-SubCell"/>
</dbReference>
<evidence type="ECO:0000256" key="1">
    <source>
        <dbReference type="ARBA" id="ARBA00004141"/>
    </source>
</evidence>
<accession>A0A9W8K5P5</accession>
<dbReference type="Proteomes" id="UP001148786">
    <property type="component" value="Unassembled WGS sequence"/>
</dbReference>
<keyword evidence="8" id="KW-1185">Reference proteome</keyword>
<comment type="caution">
    <text evidence="7">The sequence shown here is derived from an EMBL/GenBank/DDBJ whole genome shotgun (WGS) entry which is preliminary data.</text>
</comment>
<feature type="transmembrane region" description="Helical" evidence="6">
    <location>
        <begin position="233"/>
        <end position="253"/>
    </location>
</feature>
<feature type="transmembrane region" description="Helical" evidence="6">
    <location>
        <begin position="328"/>
        <end position="349"/>
    </location>
</feature>
<evidence type="ECO:0000313" key="8">
    <source>
        <dbReference type="Proteomes" id="UP001148786"/>
    </source>
</evidence>
<keyword evidence="2 6" id="KW-0812">Transmembrane</keyword>
<evidence type="ECO:0000313" key="7">
    <source>
        <dbReference type="EMBL" id="KAJ3513295.1"/>
    </source>
</evidence>
<feature type="compositionally biased region" description="Low complexity" evidence="5">
    <location>
        <begin position="9"/>
        <end position="23"/>
    </location>
</feature>
<keyword evidence="4 6" id="KW-0472">Membrane</keyword>
<evidence type="ECO:0000256" key="4">
    <source>
        <dbReference type="ARBA" id="ARBA00023136"/>
    </source>
</evidence>
<feature type="region of interest" description="Disordered" evidence="5">
    <location>
        <begin position="1"/>
        <end position="102"/>
    </location>
</feature>
<dbReference type="OrthoDB" id="2156690at2759"/>
<dbReference type="AlphaFoldDB" id="A0A9W8K5P5"/>
<feature type="compositionally biased region" description="Basic and acidic residues" evidence="5">
    <location>
        <begin position="417"/>
        <end position="440"/>
    </location>
</feature>
<evidence type="ECO:0000256" key="3">
    <source>
        <dbReference type="ARBA" id="ARBA00022989"/>
    </source>
</evidence>
<feature type="transmembrane region" description="Helical" evidence="6">
    <location>
        <begin position="162"/>
        <end position="187"/>
    </location>
</feature>
<evidence type="ECO:0000256" key="2">
    <source>
        <dbReference type="ARBA" id="ARBA00022692"/>
    </source>
</evidence>
<gene>
    <name evidence="7" type="ORF">NLJ89_g3025</name>
</gene>
<name>A0A9W8K5P5_9AGAR</name>
<comment type="subcellular location">
    <subcellularLocation>
        <location evidence="1">Membrane</location>
        <topology evidence="1">Multi-pass membrane protein</topology>
    </subcellularLocation>
</comment>
<feature type="region of interest" description="Disordered" evidence="5">
    <location>
        <begin position="114"/>
        <end position="138"/>
    </location>
</feature>
<evidence type="ECO:0000256" key="6">
    <source>
        <dbReference type="SAM" id="Phobius"/>
    </source>
</evidence>
<organism evidence="7 8">
    <name type="scientific">Agrocybe chaxingu</name>
    <dbReference type="NCBI Taxonomy" id="84603"/>
    <lineage>
        <taxon>Eukaryota</taxon>
        <taxon>Fungi</taxon>
        <taxon>Dikarya</taxon>
        <taxon>Basidiomycota</taxon>
        <taxon>Agaricomycotina</taxon>
        <taxon>Agaricomycetes</taxon>
        <taxon>Agaricomycetidae</taxon>
        <taxon>Agaricales</taxon>
        <taxon>Agaricineae</taxon>
        <taxon>Strophariaceae</taxon>
        <taxon>Agrocybe</taxon>
    </lineage>
</organism>
<dbReference type="Pfam" id="PF00335">
    <property type="entry name" value="Tetraspanin"/>
    <property type="match status" value="1"/>
</dbReference>